<comment type="caution">
    <text evidence="2">The sequence shown here is derived from an EMBL/GenBank/DDBJ whole genome shotgun (WGS) entry which is preliminary data.</text>
</comment>
<feature type="compositionally biased region" description="Basic residues" evidence="1">
    <location>
        <begin position="75"/>
        <end position="87"/>
    </location>
</feature>
<evidence type="ECO:0000313" key="3">
    <source>
        <dbReference type="Proteomes" id="UP001237642"/>
    </source>
</evidence>
<reference evidence="2" key="1">
    <citation type="submission" date="2023-02" db="EMBL/GenBank/DDBJ databases">
        <title>Genome of toxic invasive species Heracleum sosnowskyi carries increased number of genes despite the absence of recent whole-genome duplications.</title>
        <authorList>
            <person name="Schelkunov M."/>
            <person name="Shtratnikova V."/>
            <person name="Makarenko M."/>
            <person name="Klepikova A."/>
            <person name="Omelchenko D."/>
            <person name="Novikova G."/>
            <person name="Obukhova E."/>
            <person name="Bogdanov V."/>
            <person name="Penin A."/>
            <person name="Logacheva M."/>
        </authorList>
    </citation>
    <scope>NUCLEOTIDE SEQUENCE</scope>
    <source>
        <strain evidence="2">Hsosn_3</strain>
        <tissue evidence="2">Leaf</tissue>
    </source>
</reference>
<evidence type="ECO:0000313" key="2">
    <source>
        <dbReference type="EMBL" id="KAK1404068.1"/>
    </source>
</evidence>
<evidence type="ECO:0000256" key="1">
    <source>
        <dbReference type="SAM" id="MobiDB-lite"/>
    </source>
</evidence>
<dbReference type="AlphaFoldDB" id="A0AAD8JJ35"/>
<dbReference type="EMBL" id="JAUIZM010000001">
    <property type="protein sequence ID" value="KAK1404068.1"/>
    <property type="molecule type" value="Genomic_DNA"/>
</dbReference>
<dbReference type="Proteomes" id="UP001237642">
    <property type="component" value="Unassembled WGS sequence"/>
</dbReference>
<feature type="region of interest" description="Disordered" evidence="1">
    <location>
        <begin position="1"/>
        <end position="96"/>
    </location>
</feature>
<feature type="compositionally biased region" description="Basic and acidic residues" evidence="1">
    <location>
        <begin position="43"/>
        <end position="64"/>
    </location>
</feature>
<organism evidence="2 3">
    <name type="scientific">Heracleum sosnowskyi</name>
    <dbReference type="NCBI Taxonomy" id="360622"/>
    <lineage>
        <taxon>Eukaryota</taxon>
        <taxon>Viridiplantae</taxon>
        <taxon>Streptophyta</taxon>
        <taxon>Embryophyta</taxon>
        <taxon>Tracheophyta</taxon>
        <taxon>Spermatophyta</taxon>
        <taxon>Magnoliopsida</taxon>
        <taxon>eudicotyledons</taxon>
        <taxon>Gunneridae</taxon>
        <taxon>Pentapetalae</taxon>
        <taxon>asterids</taxon>
        <taxon>campanulids</taxon>
        <taxon>Apiales</taxon>
        <taxon>Apiaceae</taxon>
        <taxon>Apioideae</taxon>
        <taxon>apioid superclade</taxon>
        <taxon>Tordylieae</taxon>
        <taxon>Tordyliinae</taxon>
        <taxon>Heracleum</taxon>
    </lineage>
</organism>
<dbReference type="PANTHER" id="PTHR34194:SF2">
    <property type="entry name" value="F14J8.16 PROTEIN"/>
    <property type="match status" value="1"/>
</dbReference>
<keyword evidence="3" id="KW-1185">Reference proteome</keyword>
<sequence>MSLHLNKIFQSKHDFDDSNPEIDFTDSNPKVPEVDFNVSNVDGEDHSADRDGKKRKHDQDESGHTRKVGSSNGRGLKKRRKNYQPKRWKIDGDGSKRESSIIIEAQINTGKSAENMSCSGTMEAWGDHKNGAERVMISCELETQDDQDYGDSNGLSGNQLKNYSTKEFDVKDGEVEASPDIEVEVLHKDPHTPIADSKVIDDMMEDVRQVGECSKPENPRFRKEVEDILKKPYDKKEYDTLWLIVNLRKPMQGHKEDITYAKDVLGKSYLEEYHDLKKILDTFQNDLPRKLNVLRGFFLYKKLAWKGIFKPWLDESCMAIVPTIE</sequence>
<accession>A0AAD8JJ35</accession>
<proteinExistence type="predicted"/>
<protein>
    <submittedName>
        <fullName evidence="2">Uncharacterized protein</fullName>
    </submittedName>
</protein>
<name>A0AAD8JJ35_9APIA</name>
<dbReference type="PANTHER" id="PTHR34194">
    <property type="entry name" value="F14J8.16 PROTEIN"/>
    <property type="match status" value="1"/>
</dbReference>
<gene>
    <name evidence="2" type="ORF">POM88_003673</name>
</gene>
<reference evidence="2" key="2">
    <citation type="submission" date="2023-05" db="EMBL/GenBank/DDBJ databases">
        <authorList>
            <person name="Schelkunov M.I."/>
        </authorList>
    </citation>
    <scope>NUCLEOTIDE SEQUENCE</scope>
    <source>
        <strain evidence="2">Hsosn_3</strain>
        <tissue evidence="2">Leaf</tissue>
    </source>
</reference>